<accession>A0A6C0ARE8</accession>
<evidence type="ECO:0008006" key="2">
    <source>
        <dbReference type="Google" id="ProtNLM"/>
    </source>
</evidence>
<proteinExistence type="predicted"/>
<dbReference type="EMBL" id="MN740765">
    <property type="protein sequence ID" value="QHS82322.1"/>
    <property type="molecule type" value="Genomic_DNA"/>
</dbReference>
<reference evidence="1" key="1">
    <citation type="journal article" date="2020" name="Nature">
        <title>Giant virus diversity and host interactions through global metagenomics.</title>
        <authorList>
            <person name="Schulz F."/>
            <person name="Roux S."/>
            <person name="Paez-Espino D."/>
            <person name="Jungbluth S."/>
            <person name="Walsh D.A."/>
            <person name="Denef V.J."/>
            <person name="McMahon K.D."/>
            <person name="Konstantinidis K.T."/>
            <person name="Eloe-Fadrosh E.A."/>
            <person name="Kyrpides N.C."/>
            <person name="Woyke T."/>
        </authorList>
    </citation>
    <scope>NUCLEOTIDE SEQUENCE</scope>
    <source>
        <strain evidence="1">GVMAG-S-1101165-79</strain>
    </source>
</reference>
<organism evidence="1">
    <name type="scientific">viral metagenome</name>
    <dbReference type="NCBI Taxonomy" id="1070528"/>
    <lineage>
        <taxon>unclassified sequences</taxon>
        <taxon>metagenomes</taxon>
        <taxon>organismal metagenomes</taxon>
    </lineage>
</organism>
<sequence length="388" mass="45031">MKKKSRKLAGHKKRRRYNRTVKERYSDLIVPSETPLKVHKLSDRIAKKISSGSYSPTINKQLVSLKSEARREIEGCNLERASRDEEPLEIYVDSYYTGRGICIPYYMEETKDILLKNLKANKHVNPSKIITPLQVASNCWFNTLFVTFFVSDKGRKFFHFLRELMINGIQKDKKDIPSQLKNTFALLNFAIEQCLTGSELAYSLDTNVIIKSIYNHIPKSYKDNYQGIIDVDEAGNPIYYYIGIINYLNNNSLQLLFTKNANSSWREVIENTAKKMAHLPHIVVLEVMVDDAASFRKPVTFKINDAKYELDSASIIDTNGDHFCATITCEGKEMAYDGASFHRLVPLKWKNKINSDFSWQFEGEMYDGKPMNWNFTKCYQLLMYYRIE</sequence>
<protein>
    <recommendedName>
        <fullName evidence="2">USP domain-containing protein</fullName>
    </recommendedName>
</protein>
<evidence type="ECO:0000313" key="1">
    <source>
        <dbReference type="EMBL" id="QHS82322.1"/>
    </source>
</evidence>
<name>A0A6C0ARE8_9ZZZZ</name>
<dbReference type="AlphaFoldDB" id="A0A6C0ARE8"/>